<dbReference type="PANTHER" id="PTHR43685:SF3">
    <property type="entry name" value="SLR2126 PROTEIN"/>
    <property type="match status" value="1"/>
</dbReference>
<accession>A0A1V4I9G9</accession>
<dbReference type="Proteomes" id="UP000190140">
    <property type="component" value="Unassembled WGS sequence"/>
</dbReference>
<name>A0A1V4I9G9_9FIRM</name>
<dbReference type="SUPFAM" id="SSF53448">
    <property type="entry name" value="Nucleotide-diphospho-sugar transferases"/>
    <property type="match status" value="1"/>
</dbReference>
<feature type="domain" description="Galactosyltransferase C-terminal" evidence="3">
    <location>
        <begin position="202"/>
        <end position="253"/>
    </location>
</feature>
<dbReference type="Pfam" id="PF00535">
    <property type="entry name" value="Glycos_transf_2"/>
    <property type="match status" value="1"/>
</dbReference>
<feature type="domain" description="Glycosyltransferase 2-like" evidence="2">
    <location>
        <begin position="6"/>
        <end position="144"/>
    </location>
</feature>
<evidence type="ECO:0000256" key="1">
    <source>
        <dbReference type="ARBA" id="ARBA00022679"/>
    </source>
</evidence>
<dbReference type="AlphaFoldDB" id="A0A1V4I9G9"/>
<evidence type="ECO:0000313" key="5">
    <source>
        <dbReference type="Proteomes" id="UP000190140"/>
    </source>
</evidence>
<proteinExistence type="predicted"/>
<sequence>MYDYVSVIIPSFNACERLYLALEGYKNQSFDHNKFEVIIVDDGSSDNTLRMIEEISCNFKLKVIDCRINVGRSYARNEGIIASSGDILIFSDADMIPIRDFIKNHVESHNAKDMVVVGPITYRIFSYYYTRFDIEHKRTYNSMKYKYKNYSQISKYNDLAKQLIFEDEIYNNRFLEYIYPMRYLSKWYEEILDIYGKDFRNFYFPWIFLCSGNFSVSKKNIIDIGMFDESFRGWGAEDWELGYRLYKKGLKYIYNPDALSIHQEHPHDSQINAISARKNSVYMTQKHSDFNVILFYFASHLGYNFINQAVKEYDILSEKQEYKDLISMIDRFVKNYFYEMAKLHNVDESWGRRDKAILNQNIYILQEIYGRDSCLLQLILDLQN</sequence>
<dbReference type="GO" id="GO:0016740">
    <property type="term" value="F:transferase activity"/>
    <property type="evidence" value="ECO:0007669"/>
    <property type="project" value="UniProtKB-KW"/>
</dbReference>
<comment type="caution">
    <text evidence="4">The sequence shown here is derived from an EMBL/GenBank/DDBJ whole genome shotgun (WGS) entry which is preliminary data.</text>
</comment>
<dbReference type="OrthoDB" id="9771846at2"/>
<dbReference type="InterPro" id="IPR027791">
    <property type="entry name" value="Galactosyl_T_C"/>
</dbReference>
<dbReference type="RefSeq" id="WP_079411640.1">
    <property type="nucleotide sequence ID" value="NZ_MZGW01000002.1"/>
</dbReference>
<dbReference type="Gene3D" id="3.90.550.10">
    <property type="entry name" value="Spore Coat Polysaccharide Biosynthesis Protein SpsA, Chain A"/>
    <property type="match status" value="1"/>
</dbReference>
<keyword evidence="5" id="KW-1185">Reference proteome</keyword>
<keyword evidence="1" id="KW-0808">Transferase</keyword>
<evidence type="ECO:0000259" key="3">
    <source>
        <dbReference type="Pfam" id="PF02709"/>
    </source>
</evidence>
<gene>
    <name evidence="4" type="primary">kfoC</name>
    <name evidence="4" type="ORF">CLOTH_09250</name>
</gene>
<dbReference type="InterPro" id="IPR050834">
    <property type="entry name" value="Glycosyltransf_2"/>
</dbReference>
<dbReference type="EMBL" id="MZGW01000002">
    <property type="protein sequence ID" value="OPJ56520.1"/>
    <property type="molecule type" value="Genomic_DNA"/>
</dbReference>
<dbReference type="STRING" id="29349.CLOTH_09250"/>
<evidence type="ECO:0000313" key="4">
    <source>
        <dbReference type="EMBL" id="OPJ56520.1"/>
    </source>
</evidence>
<protein>
    <submittedName>
        <fullName evidence="4">Chondroitin synthase</fullName>
    </submittedName>
</protein>
<dbReference type="InterPro" id="IPR001173">
    <property type="entry name" value="Glyco_trans_2-like"/>
</dbReference>
<dbReference type="PANTHER" id="PTHR43685">
    <property type="entry name" value="GLYCOSYLTRANSFERASE"/>
    <property type="match status" value="1"/>
</dbReference>
<dbReference type="Pfam" id="PF02709">
    <property type="entry name" value="Glyco_transf_7C"/>
    <property type="match status" value="1"/>
</dbReference>
<dbReference type="InterPro" id="IPR029044">
    <property type="entry name" value="Nucleotide-diphossugar_trans"/>
</dbReference>
<organism evidence="4 5">
    <name type="scientific">Alkalithermobacter paradoxus</name>
    <dbReference type="NCBI Taxonomy" id="29349"/>
    <lineage>
        <taxon>Bacteria</taxon>
        <taxon>Bacillati</taxon>
        <taxon>Bacillota</taxon>
        <taxon>Clostridia</taxon>
        <taxon>Peptostreptococcales</taxon>
        <taxon>Tepidibacteraceae</taxon>
        <taxon>Alkalithermobacter</taxon>
    </lineage>
</organism>
<reference evidence="4 5" key="1">
    <citation type="submission" date="2017-03" db="EMBL/GenBank/DDBJ databases">
        <title>Genome sequence of Clostridium thermoalcaliphilum DSM 7309.</title>
        <authorList>
            <person name="Poehlein A."/>
            <person name="Daniel R."/>
        </authorList>
    </citation>
    <scope>NUCLEOTIDE SEQUENCE [LARGE SCALE GENOMIC DNA]</scope>
    <source>
        <strain evidence="4 5">DSM 7309</strain>
    </source>
</reference>
<evidence type="ECO:0000259" key="2">
    <source>
        <dbReference type="Pfam" id="PF00535"/>
    </source>
</evidence>